<comment type="similarity">
    <text evidence="1 5">Belongs to the cytochrome P450 family.</text>
</comment>
<dbReference type="InterPro" id="IPR001128">
    <property type="entry name" value="Cyt_P450"/>
</dbReference>
<dbReference type="PRINTS" id="PR00463">
    <property type="entry name" value="EP450I"/>
</dbReference>
<dbReference type="GO" id="GO:0005506">
    <property type="term" value="F:iron ion binding"/>
    <property type="evidence" value="ECO:0007669"/>
    <property type="project" value="InterPro"/>
</dbReference>
<dbReference type="Proteomes" id="UP001443914">
    <property type="component" value="Unassembled WGS sequence"/>
</dbReference>
<dbReference type="Pfam" id="PF00067">
    <property type="entry name" value="p450"/>
    <property type="match status" value="1"/>
</dbReference>
<dbReference type="GO" id="GO:0020037">
    <property type="term" value="F:heme binding"/>
    <property type="evidence" value="ECO:0007669"/>
    <property type="project" value="InterPro"/>
</dbReference>
<dbReference type="CDD" id="cd11072">
    <property type="entry name" value="CYP71-like"/>
    <property type="match status" value="1"/>
</dbReference>
<evidence type="ECO:0000256" key="4">
    <source>
        <dbReference type="PIRSR" id="PIRSR602401-1"/>
    </source>
</evidence>
<evidence type="ECO:0000313" key="8">
    <source>
        <dbReference type="Proteomes" id="UP001443914"/>
    </source>
</evidence>
<keyword evidence="6" id="KW-0472">Membrane</keyword>
<evidence type="ECO:0000256" key="1">
    <source>
        <dbReference type="ARBA" id="ARBA00010617"/>
    </source>
</evidence>
<accession>A0AAW1L2E9</accession>
<evidence type="ECO:0000256" key="2">
    <source>
        <dbReference type="ARBA" id="ARBA00022723"/>
    </source>
</evidence>
<evidence type="ECO:0008006" key="9">
    <source>
        <dbReference type="Google" id="ProtNLM"/>
    </source>
</evidence>
<dbReference type="SUPFAM" id="SSF48264">
    <property type="entry name" value="Cytochrome P450"/>
    <property type="match status" value="1"/>
</dbReference>
<keyword evidence="6" id="KW-1133">Transmembrane helix</keyword>
<reference evidence="7" key="1">
    <citation type="submission" date="2024-03" db="EMBL/GenBank/DDBJ databases">
        <title>WGS assembly of Saponaria officinalis var. Norfolk2.</title>
        <authorList>
            <person name="Jenkins J."/>
            <person name="Shu S."/>
            <person name="Grimwood J."/>
            <person name="Barry K."/>
            <person name="Goodstein D."/>
            <person name="Schmutz J."/>
            <person name="Leebens-Mack J."/>
            <person name="Osbourn A."/>
        </authorList>
    </citation>
    <scope>NUCLEOTIDE SEQUENCE [LARGE SCALE GENOMIC DNA]</scope>
    <source>
        <strain evidence="7">JIC</strain>
    </source>
</reference>
<keyword evidence="4 5" id="KW-0349">Heme</keyword>
<keyword evidence="5" id="KW-0560">Oxidoreductase</keyword>
<gene>
    <name evidence="7" type="ORF">RND81_05G229500</name>
</gene>
<comment type="caution">
    <text evidence="7">The sequence shown here is derived from an EMBL/GenBank/DDBJ whole genome shotgun (WGS) entry which is preliminary data.</text>
</comment>
<keyword evidence="3 4" id="KW-0408">Iron</keyword>
<evidence type="ECO:0000256" key="5">
    <source>
        <dbReference type="RuleBase" id="RU000461"/>
    </source>
</evidence>
<comment type="cofactor">
    <cofactor evidence="4">
        <name>heme</name>
        <dbReference type="ChEBI" id="CHEBI:30413"/>
    </cofactor>
</comment>
<keyword evidence="6" id="KW-0812">Transmembrane</keyword>
<evidence type="ECO:0000256" key="3">
    <source>
        <dbReference type="ARBA" id="ARBA00023004"/>
    </source>
</evidence>
<dbReference type="PROSITE" id="PS00086">
    <property type="entry name" value="CYTOCHROME_P450"/>
    <property type="match status" value="1"/>
</dbReference>
<dbReference type="InterPro" id="IPR036396">
    <property type="entry name" value="Cyt_P450_sf"/>
</dbReference>
<evidence type="ECO:0000313" key="7">
    <source>
        <dbReference type="EMBL" id="KAK9726669.1"/>
    </source>
</evidence>
<dbReference type="EMBL" id="JBDFQZ010000005">
    <property type="protein sequence ID" value="KAK9726669.1"/>
    <property type="molecule type" value="Genomic_DNA"/>
</dbReference>
<feature type="binding site" description="axial binding residue" evidence="4">
    <location>
        <position position="453"/>
    </location>
    <ligand>
        <name>heme</name>
        <dbReference type="ChEBI" id="CHEBI:30413"/>
    </ligand>
    <ligandPart>
        <name>Fe</name>
        <dbReference type="ChEBI" id="CHEBI:18248"/>
    </ligandPart>
</feature>
<dbReference type="InterPro" id="IPR002401">
    <property type="entry name" value="Cyt_P450_E_grp-I"/>
</dbReference>
<dbReference type="PRINTS" id="PR00385">
    <property type="entry name" value="P450"/>
</dbReference>
<keyword evidence="8" id="KW-1185">Reference proteome</keyword>
<keyword evidence="5" id="KW-0503">Monooxygenase</keyword>
<organism evidence="7 8">
    <name type="scientific">Saponaria officinalis</name>
    <name type="common">Common soapwort</name>
    <name type="synonym">Lychnis saponaria</name>
    <dbReference type="NCBI Taxonomy" id="3572"/>
    <lineage>
        <taxon>Eukaryota</taxon>
        <taxon>Viridiplantae</taxon>
        <taxon>Streptophyta</taxon>
        <taxon>Embryophyta</taxon>
        <taxon>Tracheophyta</taxon>
        <taxon>Spermatophyta</taxon>
        <taxon>Magnoliopsida</taxon>
        <taxon>eudicotyledons</taxon>
        <taxon>Gunneridae</taxon>
        <taxon>Pentapetalae</taxon>
        <taxon>Caryophyllales</taxon>
        <taxon>Caryophyllaceae</taxon>
        <taxon>Caryophylleae</taxon>
        <taxon>Saponaria</taxon>
    </lineage>
</organism>
<dbReference type="GO" id="GO:0016705">
    <property type="term" value="F:oxidoreductase activity, acting on paired donors, with incorporation or reduction of molecular oxygen"/>
    <property type="evidence" value="ECO:0007669"/>
    <property type="project" value="InterPro"/>
</dbReference>
<dbReference type="PANTHER" id="PTHR47955">
    <property type="entry name" value="CYTOCHROME P450 FAMILY 71 PROTEIN"/>
    <property type="match status" value="1"/>
</dbReference>
<feature type="transmembrane region" description="Helical" evidence="6">
    <location>
        <begin position="12"/>
        <end position="33"/>
    </location>
</feature>
<dbReference type="AlphaFoldDB" id="A0AAW1L2E9"/>
<dbReference type="GO" id="GO:0004497">
    <property type="term" value="F:monooxygenase activity"/>
    <property type="evidence" value="ECO:0007669"/>
    <property type="project" value="UniProtKB-KW"/>
</dbReference>
<keyword evidence="2 4" id="KW-0479">Metal-binding</keyword>
<dbReference type="FunFam" id="1.10.630.10:FF:000011">
    <property type="entry name" value="Cytochrome P450 83B1"/>
    <property type="match status" value="1"/>
</dbReference>
<protein>
    <recommendedName>
        <fullName evidence="9">Cytochrome P450</fullName>
    </recommendedName>
</protein>
<evidence type="ECO:0000256" key="6">
    <source>
        <dbReference type="SAM" id="Phobius"/>
    </source>
</evidence>
<name>A0AAW1L2E9_SAPOF</name>
<dbReference type="Gene3D" id="1.10.630.10">
    <property type="entry name" value="Cytochrome P450"/>
    <property type="match status" value="1"/>
</dbReference>
<dbReference type="PANTHER" id="PTHR47955:SF15">
    <property type="entry name" value="CYTOCHROME P450 71A2-LIKE"/>
    <property type="match status" value="1"/>
</dbReference>
<dbReference type="InterPro" id="IPR017972">
    <property type="entry name" value="Cyt_P450_CS"/>
</dbReference>
<proteinExistence type="inferred from homology"/>
<sequence>METTLVDILNKLLLFNPLFVLTLLTFITLYTWLNTTTATTKTTPPSPPTLPILGNLHQLDKLLHRSLKSLSQKHGDIMLLHIGTKPTLIISSSNAAQEIMKTHDVVFANRPKLRVASKILYDGKDIAFAKYGEYWRQMKSICTLHMFSNTKVMSFRRVREEEASVMVQEIKKSVISEKIEVINLSDHFVRITNDVVCRAAFGRKYTGERGCPDFKALLNDFSEALGSFSMQDFVPWLGWIDYVSGVERKANKVAKALDDFIENIVQEHLNCVEVEKSGEKVQDLVEVLLQIQRENASSLPTESIKAILLDMVAAGTDTTFTLLEWALTELLLHPQAMKQLQDEVRQATISKQKVDEDDLNDMKYLKAVIKETLRLHPPLPLLLFRESSEDVKVRGYDIPAKTQVIINAWAIQRDPATWENADDFRPERFLNSVFDFKGQDLSYIPFGAGRRGCPGVSFAVVNAEFVLANLVREFDWKLPGGEEVETVGVAENAGTTVRRRDPLLAIPTPYYSK</sequence>